<dbReference type="EMBL" id="JAFIRR010000009">
    <property type="protein sequence ID" value="MCO6414881.1"/>
    <property type="molecule type" value="Genomic_DNA"/>
</dbReference>
<proteinExistence type="predicted"/>
<keyword evidence="3" id="KW-1185">Reference proteome</keyword>
<dbReference type="PANTHER" id="PTHR33164:SF105">
    <property type="entry name" value="TRANSCRIPTIONAL REPRESSOR PROTEIN-RELATED"/>
    <property type="match status" value="1"/>
</dbReference>
<dbReference type="Gene3D" id="1.10.10.10">
    <property type="entry name" value="Winged helix-like DNA-binding domain superfamily/Winged helix DNA-binding domain"/>
    <property type="match status" value="1"/>
</dbReference>
<organism evidence="2 3">
    <name type="scientific">Siccirubricoccus soli</name>
    <dbReference type="NCBI Taxonomy" id="2899147"/>
    <lineage>
        <taxon>Bacteria</taxon>
        <taxon>Pseudomonadati</taxon>
        <taxon>Pseudomonadota</taxon>
        <taxon>Alphaproteobacteria</taxon>
        <taxon>Acetobacterales</taxon>
        <taxon>Roseomonadaceae</taxon>
        <taxon>Siccirubricoccus</taxon>
    </lineage>
</organism>
<accession>A0ABT1CYY5</accession>
<reference evidence="2 3" key="1">
    <citation type="submission" date="2021-12" db="EMBL/GenBank/DDBJ databases">
        <title>Siccirubricoccus leaddurans sp. nov., a high concentration Zn2+ tolerance bacterium.</title>
        <authorList>
            <person name="Cao Y."/>
        </authorList>
    </citation>
    <scope>NUCLEOTIDE SEQUENCE [LARGE SCALE GENOMIC DNA]</scope>
    <source>
        <strain evidence="2 3">KC 17139</strain>
    </source>
</reference>
<evidence type="ECO:0000259" key="1">
    <source>
        <dbReference type="PROSITE" id="PS50995"/>
    </source>
</evidence>
<gene>
    <name evidence="2" type="ORF">JYK14_01655</name>
</gene>
<dbReference type="InterPro" id="IPR036388">
    <property type="entry name" value="WH-like_DNA-bd_sf"/>
</dbReference>
<evidence type="ECO:0000313" key="2">
    <source>
        <dbReference type="EMBL" id="MCO6414881.1"/>
    </source>
</evidence>
<dbReference type="PANTHER" id="PTHR33164">
    <property type="entry name" value="TRANSCRIPTIONAL REGULATOR, MARR FAMILY"/>
    <property type="match status" value="1"/>
</dbReference>
<feature type="domain" description="HTH marR-type" evidence="1">
    <location>
        <begin position="11"/>
        <end position="141"/>
    </location>
</feature>
<sequence length="141" mass="15965">MMRAYTRIMSPRCYCIRLRQATRRLNAFYDQALAPLGITIAQYSLLRMIERHQPISLTELGRLAELDRSTIGRNVRVLERQGLAALGPGKADQREAMVTLSEPGRAVLEASIPVWDECQRALEARLGPDRLRAFEEVLDAV</sequence>
<dbReference type="PROSITE" id="PS50995">
    <property type="entry name" value="HTH_MARR_2"/>
    <property type="match status" value="1"/>
</dbReference>
<dbReference type="Proteomes" id="UP001523392">
    <property type="component" value="Unassembled WGS sequence"/>
</dbReference>
<evidence type="ECO:0000313" key="3">
    <source>
        <dbReference type="Proteomes" id="UP001523392"/>
    </source>
</evidence>
<dbReference type="InterPro" id="IPR039422">
    <property type="entry name" value="MarR/SlyA-like"/>
</dbReference>
<dbReference type="InterPro" id="IPR036390">
    <property type="entry name" value="WH_DNA-bd_sf"/>
</dbReference>
<protein>
    <submittedName>
        <fullName evidence="2">MarR family transcriptional regulator</fullName>
    </submittedName>
</protein>
<dbReference type="InterPro" id="IPR000835">
    <property type="entry name" value="HTH_MarR-typ"/>
</dbReference>
<dbReference type="Pfam" id="PF12802">
    <property type="entry name" value="MarR_2"/>
    <property type="match status" value="1"/>
</dbReference>
<name>A0ABT1CYY5_9PROT</name>
<dbReference type="RefSeq" id="WP_252951469.1">
    <property type="nucleotide sequence ID" value="NZ_JAFIRR010000009.1"/>
</dbReference>
<dbReference type="SMART" id="SM00347">
    <property type="entry name" value="HTH_MARR"/>
    <property type="match status" value="1"/>
</dbReference>
<dbReference type="SUPFAM" id="SSF46785">
    <property type="entry name" value="Winged helix' DNA-binding domain"/>
    <property type="match status" value="1"/>
</dbReference>
<comment type="caution">
    <text evidence="2">The sequence shown here is derived from an EMBL/GenBank/DDBJ whole genome shotgun (WGS) entry which is preliminary data.</text>
</comment>